<feature type="compositionally biased region" description="Polar residues" evidence="1">
    <location>
        <begin position="44"/>
        <end position="55"/>
    </location>
</feature>
<feature type="compositionally biased region" description="Low complexity" evidence="1">
    <location>
        <begin position="30"/>
        <end position="43"/>
    </location>
</feature>
<evidence type="ECO:0000256" key="1">
    <source>
        <dbReference type="SAM" id="MobiDB-lite"/>
    </source>
</evidence>
<dbReference type="Proteomes" id="UP001341840">
    <property type="component" value="Unassembled WGS sequence"/>
</dbReference>
<proteinExistence type="predicted"/>
<protein>
    <submittedName>
        <fullName evidence="2">Uncharacterized protein</fullName>
    </submittedName>
</protein>
<dbReference type="EMBL" id="JASCZI010272668">
    <property type="protein sequence ID" value="MED6223116.1"/>
    <property type="molecule type" value="Genomic_DNA"/>
</dbReference>
<name>A0ABU6ZMA5_9FABA</name>
<feature type="compositionally biased region" description="Low complexity" evidence="1">
    <location>
        <begin position="165"/>
        <end position="176"/>
    </location>
</feature>
<organism evidence="2 3">
    <name type="scientific">Stylosanthes scabra</name>
    <dbReference type="NCBI Taxonomy" id="79078"/>
    <lineage>
        <taxon>Eukaryota</taxon>
        <taxon>Viridiplantae</taxon>
        <taxon>Streptophyta</taxon>
        <taxon>Embryophyta</taxon>
        <taxon>Tracheophyta</taxon>
        <taxon>Spermatophyta</taxon>
        <taxon>Magnoliopsida</taxon>
        <taxon>eudicotyledons</taxon>
        <taxon>Gunneridae</taxon>
        <taxon>Pentapetalae</taxon>
        <taxon>rosids</taxon>
        <taxon>fabids</taxon>
        <taxon>Fabales</taxon>
        <taxon>Fabaceae</taxon>
        <taxon>Papilionoideae</taxon>
        <taxon>50 kb inversion clade</taxon>
        <taxon>dalbergioids sensu lato</taxon>
        <taxon>Dalbergieae</taxon>
        <taxon>Pterocarpus clade</taxon>
        <taxon>Stylosanthes</taxon>
    </lineage>
</organism>
<sequence>MAEERVVTSSTSSDDSAATDKTQPSPSRVTSASTPPNNPANTPFQGNVSSWVPTQPLVPTSTNMWIPPHVVSQGAWPEFGLPLNYTPPIEPSQRGQGGFAVRNNPIYTNPSPSTQYIPQGWYPPPPQGGNYGYSNNPQPSFGTYGAGRTPPNFGTYNPLTMHGGPQSSSSNPVSSPALQPTQAAMTPPQVVLTGNNRPIFPKMPRQMPTNSGPVNNTTESLAVFRQQIEESHHDLVNLLTQQMETMLTPMIENNNARRDQVAQQVNELAENLILLLDRKCSIIGTPPVILARGDPGNRA</sequence>
<reference evidence="2 3" key="1">
    <citation type="journal article" date="2023" name="Plants (Basel)">
        <title>Bridging the Gap: Combining Genomics and Transcriptomics Approaches to Understand Stylosanthes scabra, an Orphan Legume from the Brazilian Caatinga.</title>
        <authorList>
            <person name="Ferreira-Neto J.R.C."/>
            <person name="da Silva M.D."/>
            <person name="Binneck E."/>
            <person name="de Melo N.F."/>
            <person name="da Silva R.H."/>
            <person name="de Melo A.L.T.M."/>
            <person name="Pandolfi V."/>
            <person name="Bustamante F.O."/>
            <person name="Brasileiro-Vidal A.C."/>
            <person name="Benko-Iseppon A.M."/>
        </authorList>
    </citation>
    <scope>NUCLEOTIDE SEQUENCE [LARGE SCALE GENOMIC DNA]</scope>
    <source>
        <tissue evidence="2">Leaves</tissue>
    </source>
</reference>
<evidence type="ECO:0000313" key="2">
    <source>
        <dbReference type="EMBL" id="MED6223116.1"/>
    </source>
</evidence>
<feature type="region of interest" description="Disordered" evidence="1">
    <location>
        <begin position="1"/>
        <end position="55"/>
    </location>
</feature>
<keyword evidence="3" id="KW-1185">Reference proteome</keyword>
<accession>A0ABU6ZMA5</accession>
<gene>
    <name evidence="2" type="ORF">PIB30_070898</name>
</gene>
<evidence type="ECO:0000313" key="3">
    <source>
        <dbReference type="Proteomes" id="UP001341840"/>
    </source>
</evidence>
<feature type="compositionally biased region" description="Low complexity" evidence="1">
    <location>
        <begin position="8"/>
        <end position="20"/>
    </location>
</feature>
<comment type="caution">
    <text evidence="2">The sequence shown here is derived from an EMBL/GenBank/DDBJ whole genome shotgun (WGS) entry which is preliminary data.</text>
</comment>
<feature type="region of interest" description="Disordered" evidence="1">
    <location>
        <begin position="160"/>
        <end position="187"/>
    </location>
</feature>